<evidence type="ECO:0000313" key="3">
    <source>
        <dbReference type="Proteomes" id="UP000002640"/>
    </source>
</evidence>
<dbReference type="STRING" id="1094619.G5ABH9"/>
<organism evidence="2 3">
    <name type="scientific">Phytophthora sojae (strain P6497)</name>
    <name type="common">Soybean stem and root rot agent</name>
    <name type="synonym">Phytophthora megasperma f. sp. glycines</name>
    <dbReference type="NCBI Taxonomy" id="1094619"/>
    <lineage>
        <taxon>Eukaryota</taxon>
        <taxon>Sar</taxon>
        <taxon>Stramenopiles</taxon>
        <taxon>Oomycota</taxon>
        <taxon>Peronosporomycetes</taxon>
        <taxon>Peronosporales</taxon>
        <taxon>Peronosporaceae</taxon>
        <taxon>Phytophthora</taxon>
    </lineage>
</organism>
<feature type="region of interest" description="Disordered" evidence="1">
    <location>
        <begin position="1"/>
        <end position="44"/>
    </location>
</feature>
<dbReference type="OMA" id="MFMRWEE"/>
<dbReference type="Gene3D" id="3.40.50.300">
    <property type="entry name" value="P-loop containing nucleotide triphosphate hydrolases"/>
    <property type="match status" value="1"/>
</dbReference>
<evidence type="ECO:0000256" key="1">
    <source>
        <dbReference type="SAM" id="MobiDB-lite"/>
    </source>
</evidence>
<dbReference type="GeneID" id="20652621"/>
<dbReference type="Pfam" id="PF13671">
    <property type="entry name" value="AAA_33"/>
    <property type="match status" value="1"/>
</dbReference>
<dbReference type="InterPro" id="IPR026302">
    <property type="entry name" value="NEDD4-bd_p2"/>
</dbReference>
<dbReference type="InParanoid" id="G5ABH9"/>
<sequence>MAWGKSKTRRGSSASASSAPRASSSGGRGGRRRPPGEPTEQDIARSIQQSAVRVRVTLQLAAAELDSPSLRGVLAEFERDLEARRGPAVSRSLDARVELLECGLSSWQQLHQQLAAKTTLRHDAKYDEWTLALGFTRASEDALWAFASSLMLRLKSSGVLSRVLLPPHRLTLPLASAFVEFGKGEIGEYRWEGQQTWTQVVVEGVGERREEIQRVLLPPTRDDSSKPVVVILRGIPGSGKSTLGREIGAICRERGAAFTACSADFFFETSRGYVFDVKKLGAAHSKCKGDFTRAVHGDTPRNQGGGKQRRPHQHVVLVDNTSTQRWEYEPYEEIARSIDCHAHIVEMKCPDVLTAYRMGQRNSHGVPPDKVVSMFMRWEEDPRAQVFTPQFEHAALTANPLSDGEVGGVTYLGLFLDEEAQQKMLAKVPLEHPNKLADHVTLFYRPNKQYTRDAELGAPFTVRGVEVVQDEHGQTLRVELDEQLPLQMRNKVPHITMSTQDGVSAS</sequence>
<accession>G5ABH9</accession>
<dbReference type="PANTHER" id="PTHR13308:SF40">
    <property type="entry name" value="NEDD4-BINDING PROTEIN 2-LIKE 1"/>
    <property type="match status" value="1"/>
</dbReference>
<proteinExistence type="predicted"/>
<evidence type="ECO:0000313" key="2">
    <source>
        <dbReference type="EMBL" id="EGZ06704.1"/>
    </source>
</evidence>
<dbReference type="KEGG" id="psoj:PHYSODRAFT_439851"/>
<keyword evidence="3" id="KW-1185">Reference proteome</keyword>
<dbReference type="Proteomes" id="UP000002640">
    <property type="component" value="Unassembled WGS sequence"/>
</dbReference>
<evidence type="ECO:0008006" key="4">
    <source>
        <dbReference type="Google" id="ProtNLM"/>
    </source>
</evidence>
<protein>
    <recommendedName>
        <fullName evidence="4">tRNA ligase phosphodiesterase domain-containing protein</fullName>
    </recommendedName>
</protein>
<dbReference type="SUPFAM" id="SSF52540">
    <property type="entry name" value="P-loop containing nucleoside triphosphate hydrolases"/>
    <property type="match status" value="1"/>
</dbReference>
<dbReference type="AlphaFoldDB" id="G5ABH9"/>
<dbReference type="PANTHER" id="PTHR13308">
    <property type="entry name" value="NEDD4-BINDING PROTEIN 2-LIKE 1"/>
    <property type="match status" value="1"/>
</dbReference>
<feature type="compositionally biased region" description="Basic residues" evidence="1">
    <location>
        <begin position="1"/>
        <end position="10"/>
    </location>
</feature>
<feature type="non-terminal residue" evidence="2">
    <location>
        <position position="506"/>
    </location>
</feature>
<feature type="compositionally biased region" description="Low complexity" evidence="1">
    <location>
        <begin position="11"/>
        <end position="25"/>
    </location>
</feature>
<dbReference type="RefSeq" id="XP_009537468.1">
    <property type="nucleotide sequence ID" value="XM_009539173.1"/>
</dbReference>
<dbReference type="InterPro" id="IPR027417">
    <property type="entry name" value="P-loop_NTPase"/>
</dbReference>
<gene>
    <name evidence="2" type="ORF">PHYSODRAFT_439851</name>
</gene>
<reference evidence="2 3" key="1">
    <citation type="journal article" date="2006" name="Science">
        <title>Phytophthora genome sequences uncover evolutionary origins and mechanisms of pathogenesis.</title>
        <authorList>
            <person name="Tyler B.M."/>
            <person name="Tripathy S."/>
            <person name="Zhang X."/>
            <person name="Dehal P."/>
            <person name="Jiang R.H."/>
            <person name="Aerts A."/>
            <person name="Arredondo F.D."/>
            <person name="Baxter L."/>
            <person name="Bensasson D."/>
            <person name="Beynon J.L."/>
            <person name="Chapman J."/>
            <person name="Damasceno C.M."/>
            <person name="Dorrance A.E."/>
            <person name="Dou D."/>
            <person name="Dickerman A.W."/>
            <person name="Dubchak I.L."/>
            <person name="Garbelotto M."/>
            <person name="Gijzen M."/>
            <person name="Gordon S.G."/>
            <person name="Govers F."/>
            <person name="Grunwald N.J."/>
            <person name="Huang W."/>
            <person name="Ivors K.L."/>
            <person name="Jones R.W."/>
            <person name="Kamoun S."/>
            <person name="Krampis K."/>
            <person name="Lamour K.H."/>
            <person name="Lee M.K."/>
            <person name="McDonald W.H."/>
            <person name="Medina M."/>
            <person name="Meijer H.J."/>
            <person name="Nordberg E.K."/>
            <person name="Maclean D.J."/>
            <person name="Ospina-Giraldo M.D."/>
            <person name="Morris P.F."/>
            <person name="Phuntumart V."/>
            <person name="Putnam N.H."/>
            <person name="Rash S."/>
            <person name="Rose J.K."/>
            <person name="Sakihama Y."/>
            <person name="Salamov A.A."/>
            <person name="Savidor A."/>
            <person name="Scheuring C.F."/>
            <person name="Smith B.M."/>
            <person name="Sobral B.W."/>
            <person name="Terry A."/>
            <person name="Torto-Alalibo T.A."/>
            <person name="Win J."/>
            <person name="Xu Z."/>
            <person name="Zhang H."/>
            <person name="Grigoriev I.V."/>
            <person name="Rokhsar D.S."/>
            <person name="Boore J.L."/>
        </authorList>
    </citation>
    <scope>NUCLEOTIDE SEQUENCE [LARGE SCALE GENOMIC DNA]</scope>
    <source>
        <strain evidence="2 3">P6497</strain>
    </source>
</reference>
<name>G5ABH9_PHYSP</name>
<dbReference type="EMBL" id="JH159163">
    <property type="protein sequence ID" value="EGZ06704.1"/>
    <property type="molecule type" value="Genomic_DNA"/>
</dbReference>